<dbReference type="InterPro" id="IPR059226">
    <property type="entry name" value="Choice_anch_Q_dom"/>
</dbReference>
<comment type="caution">
    <text evidence="1">The sequence shown here is derived from an EMBL/GenBank/DDBJ whole genome shotgun (WGS) entry which is preliminary data.</text>
</comment>
<accession>A0A5C6D103</accession>
<name>A0A5C6D103_9BACT</name>
<reference evidence="1 2" key="1">
    <citation type="submission" date="2019-02" db="EMBL/GenBank/DDBJ databases">
        <title>Deep-cultivation of Planctomycetes and their phenomic and genomic characterization uncovers novel biology.</title>
        <authorList>
            <person name="Wiegand S."/>
            <person name="Jogler M."/>
            <person name="Boedeker C."/>
            <person name="Pinto D."/>
            <person name="Vollmers J."/>
            <person name="Rivas-Marin E."/>
            <person name="Kohn T."/>
            <person name="Peeters S.H."/>
            <person name="Heuer A."/>
            <person name="Rast P."/>
            <person name="Oberbeckmann S."/>
            <person name="Bunk B."/>
            <person name="Jeske O."/>
            <person name="Meyerdierks A."/>
            <person name="Storesund J.E."/>
            <person name="Kallscheuer N."/>
            <person name="Luecker S."/>
            <person name="Lage O.M."/>
            <person name="Pohl T."/>
            <person name="Merkel B.J."/>
            <person name="Hornburger P."/>
            <person name="Mueller R.-W."/>
            <person name="Bruemmer F."/>
            <person name="Labrenz M."/>
            <person name="Spormann A.M."/>
            <person name="Op Den Camp H."/>
            <person name="Overmann J."/>
            <person name="Amann R."/>
            <person name="Jetten M.S.M."/>
            <person name="Mascher T."/>
            <person name="Medema M.H."/>
            <person name="Devos D.P."/>
            <person name="Kaster A.-K."/>
            <person name="Ovreas L."/>
            <person name="Rohde M."/>
            <person name="Galperin M.Y."/>
            <person name="Jogler C."/>
        </authorList>
    </citation>
    <scope>NUCLEOTIDE SEQUENCE [LARGE SCALE GENOMIC DNA]</scope>
    <source>
        <strain evidence="1 2">Pla144</strain>
    </source>
</reference>
<gene>
    <name evidence="1" type="ORF">Pla144_06350</name>
</gene>
<dbReference type="InterPro" id="IPR011050">
    <property type="entry name" value="Pectin_lyase_fold/virulence"/>
</dbReference>
<dbReference type="NCBIfam" id="NF041518">
    <property type="entry name" value="choice_anch_Q"/>
    <property type="match status" value="1"/>
</dbReference>
<evidence type="ECO:0000313" key="2">
    <source>
        <dbReference type="Proteomes" id="UP000318437"/>
    </source>
</evidence>
<organism evidence="1 2">
    <name type="scientific">Bythopirellula polymerisocia</name>
    <dbReference type="NCBI Taxonomy" id="2528003"/>
    <lineage>
        <taxon>Bacteria</taxon>
        <taxon>Pseudomonadati</taxon>
        <taxon>Planctomycetota</taxon>
        <taxon>Planctomycetia</taxon>
        <taxon>Pirellulales</taxon>
        <taxon>Lacipirellulaceae</taxon>
        <taxon>Bythopirellula</taxon>
    </lineage>
</organism>
<dbReference type="EMBL" id="SJPS01000001">
    <property type="protein sequence ID" value="TWU29855.1"/>
    <property type="molecule type" value="Genomic_DNA"/>
</dbReference>
<dbReference type="AlphaFoldDB" id="A0A5C6D103"/>
<protein>
    <submittedName>
        <fullName evidence="1">Uncharacterized protein</fullName>
    </submittedName>
</protein>
<evidence type="ECO:0000313" key="1">
    <source>
        <dbReference type="EMBL" id="TWU29855.1"/>
    </source>
</evidence>
<dbReference type="OrthoDB" id="292920at2"/>
<proteinExistence type="predicted"/>
<dbReference type="SUPFAM" id="SSF51126">
    <property type="entry name" value="Pectin lyase-like"/>
    <property type="match status" value="1"/>
</dbReference>
<keyword evidence="2" id="KW-1185">Reference proteome</keyword>
<sequence length="649" mass="68044">MRLKINFSNPKLSSLLRELQMKQGCKSSRRTSNERRLRVEPLEDRRMLAVLTVQNNLDDTLANLAGDGQLSLREAIAIANNPGTTIDGFVSNDIADEIRFDFGHDGPESILLQNGELLITSDLTITGDGPELLTIDAGNGTDNTFKTLDGFRVLNIDDGDANHNIEVMVEGLTITGGDPAQTDLGGTGGGIRSRENVTLLNSVVTGNAAVTGGGIQHRYGTFQLMASTVSFNSAFGSGGGISNGAGADYTLGQRSTLIVSQSTIHQNSALPPIGDGGGISSLGELHVANSTISGNVAGDDGGGVQLRDSQDFFTENTIINSTISGNSTPREGGGIFSQAPLLYITHTTITENSAGDDGGGIAARFYNLMLHNTIVSGNWQDGSPGNLAKFFSSFTGNYNLLGSGDTIGGSGDIEGVDDPLLGPLANNGGPTKTHALLPGSPAIDAGDPSILFDANEFDQRGNPFTRVAIGILTGVPSMPRIDIGSYEAQGPPSADFNNDIRVDGRDFLSWQRSFAAVGPAASGGDSDYDGDADASDLAAWQVSYGSIIVLPPLSAALEVLEAKPTSMAAALNAALTLAMFDSPAEDGEYLIDELTPAELPRDAYFARSDYLPTAACNFSSASNDVQPRYLEQEESETGLTDLIFEAWDN</sequence>
<dbReference type="Proteomes" id="UP000318437">
    <property type="component" value="Unassembled WGS sequence"/>
</dbReference>